<organism evidence="2">
    <name type="scientific">Cuerna arida</name>
    <dbReference type="NCBI Taxonomy" id="1464854"/>
    <lineage>
        <taxon>Eukaryota</taxon>
        <taxon>Metazoa</taxon>
        <taxon>Ecdysozoa</taxon>
        <taxon>Arthropoda</taxon>
        <taxon>Hexapoda</taxon>
        <taxon>Insecta</taxon>
        <taxon>Pterygota</taxon>
        <taxon>Neoptera</taxon>
        <taxon>Paraneoptera</taxon>
        <taxon>Hemiptera</taxon>
        <taxon>Auchenorrhyncha</taxon>
        <taxon>Membracoidea</taxon>
        <taxon>Cicadellidae</taxon>
        <taxon>Cicadellinae</taxon>
        <taxon>Proconiini</taxon>
        <taxon>Cuerna</taxon>
    </lineage>
</organism>
<evidence type="ECO:0000313" key="2">
    <source>
        <dbReference type="EMBL" id="JAS55436.1"/>
    </source>
</evidence>
<name>A0A1B6FZ37_9HEMI</name>
<gene>
    <name evidence="2" type="ORF">g.5300</name>
</gene>
<accession>A0A1B6FZ37</accession>
<protein>
    <submittedName>
        <fullName evidence="2">Uncharacterized protein</fullName>
    </submittedName>
</protein>
<feature type="signal peptide" evidence="1">
    <location>
        <begin position="1"/>
        <end position="19"/>
    </location>
</feature>
<feature type="chain" id="PRO_5008583210" evidence="1">
    <location>
        <begin position="20"/>
        <end position="229"/>
    </location>
</feature>
<dbReference type="AlphaFoldDB" id="A0A1B6FZ37"/>
<feature type="non-terminal residue" evidence="2">
    <location>
        <position position="1"/>
    </location>
</feature>
<proteinExistence type="predicted"/>
<reference evidence="2" key="1">
    <citation type="submission" date="2015-11" db="EMBL/GenBank/DDBJ databases">
        <title>De novo transcriptome assembly of four potential Pierce s Disease insect vectors from Arizona vineyards.</title>
        <authorList>
            <person name="Tassone E.E."/>
        </authorList>
    </citation>
    <scope>NUCLEOTIDE SEQUENCE</scope>
</reference>
<evidence type="ECO:0000256" key="1">
    <source>
        <dbReference type="SAM" id="SignalP"/>
    </source>
</evidence>
<sequence length="229" mass="25330">LDLSVLLGMGLMFQGVSEGAPGTTAGVVAEVQAAADLDFDFINDDLEELRTNFFRNLEDDNNRSAANLSVVLDQLYLHDLPSNTTGYNLTCLQEVREDVQDTLQDMIVGIESCGNFSHAMELIDSSIVQYEELRSNLTQISKNLTSLLAKCASQYPPKSWDLVTCVFQQVTTTHSLLAPYWAEFRELNRAAGAELLLLHLDTTRCYQASLTLLGAVDETVRQEVATCKI</sequence>
<dbReference type="EMBL" id="GECZ01014333">
    <property type="protein sequence ID" value="JAS55436.1"/>
    <property type="molecule type" value="Transcribed_RNA"/>
</dbReference>
<keyword evidence="1" id="KW-0732">Signal</keyword>